<dbReference type="AlphaFoldDB" id="A0A392U1G8"/>
<accession>A0A392U1G8</accession>
<evidence type="ECO:0000313" key="2">
    <source>
        <dbReference type="Proteomes" id="UP000265520"/>
    </source>
</evidence>
<sequence length="73" mass="7782">QRQPRVAVVALPTTTNDVTISSADYNEFLRFKAAHQPSSSTVVAQSGNPVSFISTSSSLGPWVLDFGASDHMT</sequence>
<comment type="caution">
    <text evidence="1">The sequence shown here is derived from an EMBL/GenBank/DDBJ whole genome shotgun (WGS) entry which is preliminary data.</text>
</comment>
<keyword evidence="2" id="KW-1185">Reference proteome</keyword>
<protein>
    <submittedName>
        <fullName evidence="1">Uncharacterized protein</fullName>
    </submittedName>
</protein>
<dbReference type="EMBL" id="LXQA010713150">
    <property type="protein sequence ID" value="MCI67271.1"/>
    <property type="molecule type" value="Genomic_DNA"/>
</dbReference>
<feature type="non-terminal residue" evidence="1">
    <location>
        <position position="73"/>
    </location>
</feature>
<proteinExistence type="predicted"/>
<organism evidence="1 2">
    <name type="scientific">Trifolium medium</name>
    <dbReference type="NCBI Taxonomy" id="97028"/>
    <lineage>
        <taxon>Eukaryota</taxon>
        <taxon>Viridiplantae</taxon>
        <taxon>Streptophyta</taxon>
        <taxon>Embryophyta</taxon>
        <taxon>Tracheophyta</taxon>
        <taxon>Spermatophyta</taxon>
        <taxon>Magnoliopsida</taxon>
        <taxon>eudicotyledons</taxon>
        <taxon>Gunneridae</taxon>
        <taxon>Pentapetalae</taxon>
        <taxon>rosids</taxon>
        <taxon>fabids</taxon>
        <taxon>Fabales</taxon>
        <taxon>Fabaceae</taxon>
        <taxon>Papilionoideae</taxon>
        <taxon>50 kb inversion clade</taxon>
        <taxon>NPAAA clade</taxon>
        <taxon>Hologalegina</taxon>
        <taxon>IRL clade</taxon>
        <taxon>Trifolieae</taxon>
        <taxon>Trifolium</taxon>
    </lineage>
</organism>
<evidence type="ECO:0000313" key="1">
    <source>
        <dbReference type="EMBL" id="MCI67271.1"/>
    </source>
</evidence>
<reference evidence="1 2" key="1">
    <citation type="journal article" date="2018" name="Front. Plant Sci.">
        <title>Red Clover (Trifolium pratense) and Zigzag Clover (T. medium) - A Picture of Genomic Similarities and Differences.</title>
        <authorList>
            <person name="Dluhosova J."/>
            <person name="Istvanek J."/>
            <person name="Nedelnik J."/>
            <person name="Repkova J."/>
        </authorList>
    </citation>
    <scope>NUCLEOTIDE SEQUENCE [LARGE SCALE GENOMIC DNA]</scope>
    <source>
        <strain evidence="2">cv. 10/8</strain>
        <tissue evidence="1">Leaf</tissue>
    </source>
</reference>
<dbReference type="Proteomes" id="UP000265520">
    <property type="component" value="Unassembled WGS sequence"/>
</dbReference>
<name>A0A392U1G8_9FABA</name>
<feature type="non-terminal residue" evidence="1">
    <location>
        <position position="1"/>
    </location>
</feature>